<dbReference type="Proteomes" id="UP000237640">
    <property type="component" value="Unassembled WGS sequence"/>
</dbReference>
<evidence type="ECO:0000313" key="2">
    <source>
        <dbReference type="Proteomes" id="UP000237640"/>
    </source>
</evidence>
<evidence type="ECO:0000313" key="1">
    <source>
        <dbReference type="EMBL" id="PRX56033.1"/>
    </source>
</evidence>
<proteinExistence type="predicted"/>
<name>A0A2T0MEP3_9FLAO</name>
<organism evidence="1 2">
    <name type="scientific">Flagellimonas meridianipacifica</name>
    <dbReference type="NCBI Taxonomy" id="1080225"/>
    <lineage>
        <taxon>Bacteria</taxon>
        <taxon>Pseudomonadati</taxon>
        <taxon>Bacteroidota</taxon>
        <taxon>Flavobacteriia</taxon>
        <taxon>Flavobacteriales</taxon>
        <taxon>Flavobacteriaceae</taxon>
        <taxon>Flagellimonas</taxon>
    </lineage>
</organism>
<accession>A0A2T0MEP3</accession>
<dbReference type="OrthoDB" id="1410098at2"/>
<dbReference type="RefSeq" id="WP_106143056.1">
    <property type="nucleotide sequence ID" value="NZ_PVYX01000001.1"/>
</dbReference>
<dbReference type="AlphaFoldDB" id="A0A2T0MEP3"/>
<keyword evidence="2" id="KW-1185">Reference proteome</keyword>
<sequence>MKANFYIIALIVLFACYFSFGQDNLNSTKINHDFEVGEHVFVFGNNVKLRSSPKIESEVLKLLKIGEWIKIVEKTKFSWPYRGYDSPFYKVKYDTTEGYILGGLLAVKKKTIAGNDYYFAFSKEEERSYLNIRHIVKGKYSEQKIPLAHTNLSIQTIGNRGIYDLDDILYVDYHSEACGTEGGGIYFFAQGNELYKVGQFSQISDADAFHQFEKLIFPKDENGIPGIILFNKEKREVLDEESEWVQTTTETRKLVWIEGELVPEFGPKLSN</sequence>
<evidence type="ECO:0008006" key="3">
    <source>
        <dbReference type="Google" id="ProtNLM"/>
    </source>
</evidence>
<protein>
    <recommendedName>
        <fullName evidence="3">SH3 domain-containing protein</fullName>
    </recommendedName>
</protein>
<gene>
    <name evidence="1" type="ORF">CLV81_0021</name>
</gene>
<dbReference type="PROSITE" id="PS51257">
    <property type="entry name" value="PROKAR_LIPOPROTEIN"/>
    <property type="match status" value="1"/>
</dbReference>
<dbReference type="Gene3D" id="2.30.30.40">
    <property type="entry name" value="SH3 Domains"/>
    <property type="match status" value="1"/>
</dbReference>
<reference evidence="1 2" key="1">
    <citation type="submission" date="2018-03" db="EMBL/GenBank/DDBJ databases">
        <title>Genomic Encyclopedia of Archaeal and Bacterial Type Strains, Phase II (KMG-II): from individual species to whole genera.</title>
        <authorList>
            <person name="Goeker M."/>
        </authorList>
    </citation>
    <scope>NUCLEOTIDE SEQUENCE [LARGE SCALE GENOMIC DNA]</scope>
    <source>
        <strain evidence="1 2">DSM 25027</strain>
    </source>
</reference>
<dbReference type="EMBL" id="PVYX01000001">
    <property type="protein sequence ID" value="PRX56033.1"/>
    <property type="molecule type" value="Genomic_DNA"/>
</dbReference>
<comment type="caution">
    <text evidence="1">The sequence shown here is derived from an EMBL/GenBank/DDBJ whole genome shotgun (WGS) entry which is preliminary data.</text>
</comment>